<dbReference type="GO" id="GO:0003677">
    <property type="term" value="F:DNA binding"/>
    <property type="evidence" value="ECO:0007669"/>
    <property type="project" value="UniProtKB-KW"/>
</dbReference>
<dbReference type="Gene3D" id="1.10.260.40">
    <property type="entry name" value="lambda repressor-like DNA-binding domains"/>
    <property type="match status" value="1"/>
</dbReference>
<gene>
    <name evidence="3" type="ORF">UT41_C0001G0370</name>
</gene>
<dbReference type="STRING" id="1619013.UT41_C0001G0370"/>
<sequence length="65" mass="7456">MRNTIAQRRSELSMTQEKLADLVGVARQTIIALEQNKYNPSLLLAHAVVKALQKKRIEDIFTFED</sequence>
<feature type="domain" description="HTH cro/C1-type" evidence="2">
    <location>
        <begin position="5"/>
        <end position="60"/>
    </location>
</feature>
<dbReference type="AlphaFoldDB" id="A0A0G0NJ17"/>
<dbReference type="Pfam" id="PF01381">
    <property type="entry name" value="HTH_3"/>
    <property type="match status" value="1"/>
</dbReference>
<accession>A0A0G0NJ17</accession>
<name>A0A0G0NJ17_9BACT</name>
<dbReference type="EMBL" id="LBWR01000001">
    <property type="protein sequence ID" value="KKR12826.1"/>
    <property type="molecule type" value="Genomic_DNA"/>
</dbReference>
<proteinExistence type="predicted"/>
<dbReference type="PROSITE" id="PS50943">
    <property type="entry name" value="HTH_CROC1"/>
    <property type="match status" value="1"/>
</dbReference>
<dbReference type="PANTHER" id="PTHR46558:SF4">
    <property type="entry name" value="DNA-BIDING PHAGE PROTEIN"/>
    <property type="match status" value="1"/>
</dbReference>
<keyword evidence="1" id="KW-0238">DNA-binding</keyword>
<organism evidence="3 4">
    <name type="scientific">Candidatus Wolfebacteria bacterium GW2011_GWC2_39_22</name>
    <dbReference type="NCBI Taxonomy" id="1619013"/>
    <lineage>
        <taxon>Bacteria</taxon>
        <taxon>Candidatus Wolfeibacteriota</taxon>
    </lineage>
</organism>
<evidence type="ECO:0000313" key="3">
    <source>
        <dbReference type="EMBL" id="KKR12826.1"/>
    </source>
</evidence>
<evidence type="ECO:0000259" key="2">
    <source>
        <dbReference type="PROSITE" id="PS50943"/>
    </source>
</evidence>
<comment type="caution">
    <text evidence="3">The sequence shown here is derived from an EMBL/GenBank/DDBJ whole genome shotgun (WGS) entry which is preliminary data.</text>
</comment>
<dbReference type="SUPFAM" id="SSF47413">
    <property type="entry name" value="lambda repressor-like DNA-binding domains"/>
    <property type="match status" value="1"/>
</dbReference>
<reference evidence="3 4" key="1">
    <citation type="journal article" date="2015" name="Nature">
        <title>rRNA introns, odd ribosomes, and small enigmatic genomes across a large radiation of phyla.</title>
        <authorList>
            <person name="Brown C.T."/>
            <person name="Hug L.A."/>
            <person name="Thomas B.C."/>
            <person name="Sharon I."/>
            <person name="Castelle C.J."/>
            <person name="Singh A."/>
            <person name="Wilkins M.J."/>
            <person name="Williams K.H."/>
            <person name="Banfield J.F."/>
        </authorList>
    </citation>
    <scope>NUCLEOTIDE SEQUENCE [LARGE SCALE GENOMIC DNA]</scope>
</reference>
<dbReference type="PANTHER" id="PTHR46558">
    <property type="entry name" value="TRACRIPTIONAL REGULATORY PROTEIN-RELATED-RELATED"/>
    <property type="match status" value="1"/>
</dbReference>
<protein>
    <submittedName>
        <fullName evidence="3">XRE family transcriptional regulator</fullName>
    </submittedName>
</protein>
<dbReference type="InterPro" id="IPR001387">
    <property type="entry name" value="Cro/C1-type_HTH"/>
</dbReference>
<evidence type="ECO:0000256" key="1">
    <source>
        <dbReference type="ARBA" id="ARBA00023125"/>
    </source>
</evidence>
<dbReference type="Proteomes" id="UP000034665">
    <property type="component" value="Unassembled WGS sequence"/>
</dbReference>
<dbReference type="SMART" id="SM00530">
    <property type="entry name" value="HTH_XRE"/>
    <property type="match status" value="1"/>
</dbReference>
<dbReference type="InterPro" id="IPR010982">
    <property type="entry name" value="Lambda_DNA-bd_dom_sf"/>
</dbReference>
<evidence type="ECO:0000313" key="4">
    <source>
        <dbReference type="Proteomes" id="UP000034665"/>
    </source>
</evidence>
<dbReference type="CDD" id="cd00093">
    <property type="entry name" value="HTH_XRE"/>
    <property type="match status" value="1"/>
</dbReference>